<keyword evidence="11" id="KW-0843">Virulence</keyword>
<dbReference type="Pfam" id="PF00512">
    <property type="entry name" value="HisKA"/>
    <property type="match status" value="1"/>
</dbReference>
<sequence>MKLPFPQSLTAQFALVVSCLAALVVVVGATTIYSLTGSAQSIRQLAEERLTRLADAQDLVQHTLTIERLALQLSRDDTIDAVRETHRHVLEQLASFDRLVDRLASASASDDPGVDALTLYRSSQRFRNIANIEAQVRETALGPRGAPADGQRPGVSLTSLDKDLRGAAEALAVAAQRQSDYLTRDYREAVQDLAVRADRTRKWVAGGVAVSLLLTWLIAREFLGRHVVARLRRVSHFLRHGDAGRTQAGVPVHGGDEIADMARAVEQFLEDRRRRRQAEDALKELNAGLEARVAQRTAELSTALAGQAAEIAERQHAEDAVRESENFLNSIVENIPDAIFVKEAATLRFVRCNKAAEQLLGYRREELLGRSVHDLFPAEEAEFFALKDRAVLESHHMIDIQEEPVHTRHGVRLVHTMKIPIADVRGVPQFLLGISRDITEHKHAEAELRRYREHLEDMIRERTAELAVAKEHADTANQAKSDFLAHMSHELRTPLNAILGYAQILTRDTTLDQQQIDGLAVIQRSGEHLLTLIDDILDIAKIEAGRMELNLSDVPLEQFVCFVAETMRVKATEKGLAFDCDMPPDLPAAFRVDEIRLRQALLNLLSNAIRFTEQGSVHLSVAFTPPARLCFKVQDTGIGIDEGRLEEIFRPFEQVSADRHRFGGTGLGLAISRQLVRLMGGEIHIESRRDIGSVFSIELDVQVVAPPAAVAASGRIVSGYKGPRKAILVADDVAENRAVMVDMLRPLGFDMAEAGNGSEALEKTRTLHPALVLMDVVMPGMDGLEATRCLRQMPEFRDLPIVAVSASASGTDAAHSLAAGANAFLAKPIEFGRLLSHVASLMNVEWIDEASKAQVTGADHTAVPAAAPFTAPLMAPPQGEIETLHYLARLGDMRAIVQHARHLSELDERYRPFADHLCRLAKAYRSKAILSFVEQYLERRLPR</sequence>
<evidence type="ECO:0000313" key="23">
    <source>
        <dbReference type="EMBL" id="SDR59482.1"/>
    </source>
</evidence>
<evidence type="ECO:0000256" key="13">
    <source>
        <dbReference type="ARBA" id="ARBA00023306"/>
    </source>
</evidence>
<dbReference type="InterPro" id="IPR003661">
    <property type="entry name" value="HisK_dim/P_dom"/>
</dbReference>
<dbReference type="Gene3D" id="1.10.287.130">
    <property type="match status" value="1"/>
</dbReference>
<dbReference type="SUPFAM" id="SSF52172">
    <property type="entry name" value="CheY-like"/>
    <property type="match status" value="1"/>
</dbReference>
<evidence type="ECO:0000256" key="7">
    <source>
        <dbReference type="ARBA" id="ARBA00022741"/>
    </source>
</evidence>
<feature type="modified residue" description="4-aspartylphosphate" evidence="16">
    <location>
        <position position="775"/>
    </location>
</feature>
<keyword evidence="7" id="KW-0547">Nucleotide-binding</keyword>
<dbReference type="PRINTS" id="PR00344">
    <property type="entry name" value="BCTRLSENSOR"/>
</dbReference>
<dbReference type="InterPro" id="IPR001789">
    <property type="entry name" value="Sig_transdc_resp-reg_receiver"/>
</dbReference>
<dbReference type="InterPro" id="IPR011006">
    <property type="entry name" value="CheY-like_superfamily"/>
</dbReference>
<feature type="domain" description="PAS" evidence="20">
    <location>
        <begin position="324"/>
        <end position="395"/>
    </location>
</feature>
<dbReference type="Proteomes" id="UP000199365">
    <property type="component" value="Unassembled WGS sequence"/>
</dbReference>
<keyword evidence="13" id="KW-0131">Cell cycle</keyword>
<evidence type="ECO:0000259" key="19">
    <source>
        <dbReference type="PROSITE" id="PS50110"/>
    </source>
</evidence>
<evidence type="ECO:0000259" key="21">
    <source>
        <dbReference type="PROSITE" id="PS50113"/>
    </source>
</evidence>
<dbReference type="Gene3D" id="3.30.565.10">
    <property type="entry name" value="Histidine kinase-like ATPase, C-terminal domain"/>
    <property type="match status" value="1"/>
</dbReference>
<dbReference type="SUPFAM" id="SSF55785">
    <property type="entry name" value="PYP-like sensor domain (PAS domain)"/>
    <property type="match status" value="1"/>
</dbReference>
<dbReference type="SUPFAM" id="SSF47384">
    <property type="entry name" value="Homodimeric domain of signal transducing histidine kinase"/>
    <property type="match status" value="1"/>
</dbReference>
<dbReference type="PROSITE" id="PS50112">
    <property type="entry name" value="PAS"/>
    <property type="match status" value="1"/>
</dbReference>
<dbReference type="CDD" id="cd00082">
    <property type="entry name" value="HisKA"/>
    <property type="match status" value="1"/>
</dbReference>
<dbReference type="SMART" id="SM00091">
    <property type="entry name" value="PAS"/>
    <property type="match status" value="1"/>
</dbReference>
<dbReference type="InterPro" id="IPR003594">
    <property type="entry name" value="HATPase_dom"/>
</dbReference>
<evidence type="ECO:0000256" key="12">
    <source>
        <dbReference type="ARBA" id="ARBA00023136"/>
    </source>
</evidence>
<dbReference type="Gene3D" id="3.40.50.2300">
    <property type="match status" value="1"/>
</dbReference>
<feature type="transmembrane region" description="Helical" evidence="17">
    <location>
        <begin position="12"/>
        <end position="35"/>
    </location>
</feature>
<dbReference type="PROSITE" id="PS50109">
    <property type="entry name" value="HIS_KIN"/>
    <property type="match status" value="1"/>
</dbReference>
<evidence type="ECO:0000313" key="24">
    <source>
        <dbReference type="Proteomes" id="UP000199365"/>
    </source>
</evidence>
<dbReference type="PROSITE" id="PS50110">
    <property type="entry name" value="RESPONSE_REGULATORY"/>
    <property type="match status" value="1"/>
</dbReference>
<dbReference type="InterPro" id="IPR035965">
    <property type="entry name" value="PAS-like_dom_sf"/>
</dbReference>
<feature type="domain" description="HAMP" evidence="22">
    <location>
        <begin position="225"/>
        <end position="277"/>
    </location>
</feature>
<dbReference type="RefSeq" id="WP_090811084.1">
    <property type="nucleotide sequence ID" value="NZ_FNKX01000003.1"/>
</dbReference>
<feature type="domain" description="PAC" evidence="21">
    <location>
        <begin position="398"/>
        <end position="450"/>
    </location>
</feature>
<evidence type="ECO:0000256" key="2">
    <source>
        <dbReference type="ARBA" id="ARBA00004370"/>
    </source>
</evidence>
<dbReference type="EC" id="2.7.13.3" evidence="3"/>
<evidence type="ECO:0000259" key="18">
    <source>
        <dbReference type="PROSITE" id="PS50109"/>
    </source>
</evidence>
<dbReference type="Pfam" id="PF02518">
    <property type="entry name" value="HATPase_c"/>
    <property type="match status" value="1"/>
</dbReference>
<reference evidence="24" key="1">
    <citation type="submission" date="2016-10" db="EMBL/GenBank/DDBJ databases">
        <authorList>
            <person name="Varghese N."/>
            <person name="Submissions S."/>
        </authorList>
    </citation>
    <scope>NUCLEOTIDE SEQUENCE [LARGE SCALE GENOMIC DNA]</scope>
    <source>
        <strain evidence="24">DUS833</strain>
    </source>
</reference>
<keyword evidence="17" id="KW-1133">Transmembrane helix</keyword>
<dbReference type="NCBIfam" id="TIGR00229">
    <property type="entry name" value="sensory_box"/>
    <property type="match status" value="1"/>
</dbReference>
<gene>
    <name evidence="23" type="ORF">SAMN05445850_6858</name>
</gene>
<evidence type="ECO:0000256" key="15">
    <source>
        <dbReference type="ARBA" id="ARBA00070152"/>
    </source>
</evidence>
<accession>A0A1H1KBN6</accession>
<feature type="domain" description="Histidine kinase" evidence="18">
    <location>
        <begin position="486"/>
        <end position="703"/>
    </location>
</feature>
<dbReference type="GO" id="GO:0000155">
    <property type="term" value="F:phosphorelay sensor kinase activity"/>
    <property type="evidence" value="ECO:0007669"/>
    <property type="project" value="InterPro"/>
</dbReference>
<evidence type="ECO:0000256" key="16">
    <source>
        <dbReference type="PROSITE-ProRule" id="PRU00169"/>
    </source>
</evidence>
<evidence type="ECO:0000256" key="10">
    <source>
        <dbReference type="ARBA" id="ARBA00023012"/>
    </source>
</evidence>
<feature type="domain" description="Response regulatory" evidence="19">
    <location>
        <begin position="726"/>
        <end position="842"/>
    </location>
</feature>
<dbReference type="PROSITE" id="PS50885">
    <property type="entry name" value="HAMP"/>
    <property type="match status" value="1"/>
</dbReference>
<dbReference type="Pfam" id="PF08448">
    <property type="entry name" value="PAS_4"/>
    <property type="match status" value="1"/>
</dbReference>
<evidence type="ECO:0000256" key="17">
    <source>
        <dbReference type="SAM" id="Phobius"/>
    </source>
</evidence>
<dbReference type="InterPro" id="IPR000700">
    <property type="entry name" value="PAS-assoc_C"/>
</dbReference>
<evidence type="ECO:0000256" key="4">
    <source>
        <dbReference type="ARBA" id="ARBA00022553"/>
    </source>
</evidence>
<dbReference type="InterPro" id="IPR036097">
    <property type="entry name" value="HisK_dim/P_sf"/>
</dbReference>
<dbReference type="STRING" id="157910.SAMN05445850_6858"/>
<name>A0A1H1KBN6_9BURK</name>
<dbReference type="Gene3D" id="3.30.450.20">
    <property type="entry name" value="PAS domain"/>
    <property type="match status" value="1"/>
</dbReference>
<evidence type="ECO:0000259" key="20">
    <source>
        <dbReference type="PROSITE" id="PS50112"/>
    </source>
</evidence>
<evidence type="ECO:0000256" key="6">
    <source>
        <dbReference type="ARBA" id="ARBA00022729"/>
    </source>
</evidence>
<evidence type="ECO:0000256" key="11">
    <source>
        <dbReference type="ARBA" id="ARBA00023026"/>
    </source>
</evidence>
<dbReference type="InterPro" id="IPR036890">
    <property type="entry name" value="HATPase_C_sf"/>
</dbReference>
<dbReference type="CDD" id="cd00130">
    <property type="entry name" value="PAS"/>
    <property type="match status" value="1"/>
</dbReference>
<dbReference type="InterPro" id="IPR004358">
    <property type="entry name" value="Sig_transdc_His_kin-like_C"/>
</dbReference>
<dbReference type="GO" id="GO:0005524">
    <property type="term" value="F:ATP binding"/>
    <property type="evidence" value="ECO:0007669"/>
    <property type="project" value="UniProtKB-KW"/>
</dbReference>
<dbReference type="InterPro" id="IPR013656">
    <property type="entry name" value="PAS_4"/>
</dbReference>
<dbReference type="FunFam" id="1.10.287.130:FF:000038">
    <property type="entry name" value="Sensory transduction histidine kinase"/>
    <property type="match status" value="1"/>
</dbReference>
<organism evidence="23 24">
    <name type="scientific">Paraburkholderia tuberum</name>
    <dbReference type="NCBI Taxonomy" id="157910"/>
    <lineage>
        <taxon>Bacteria</taxon>
        <taxon>Pseudomonadati</taxon>
        <taxon>Pseudomonadota</taxon>
        <taxon>Betaproteobacteria</taxon>
        <taxon>Burkholderiales</taxon>
        <taxon>Burkholderiaceae</taxon>
        <taxon>Paraburkholderia</taxon>
    </lineage>
</organism>
<keyword evidence="8" id="KW-0418">Kinase</keyword>
<keyword evidence="24" id="KW-1185">Reference proteome</keyword>
<evidence type="ECO:0000256" key="8">
    <source>
        <dbReference type="ARBA" id="ARBA00022777"/>
    </source>
</evidence>
<protein>
    <recommendedName>
        <fullName evidence="15">Virulence sensor protein BvgS</fullName>
        <ecNumber evidence="3">2.7.13.3</ecNumber>
    </recommendedName>
</protein>
<keyword evidence="9" id="KW-0067">ATP-binding</keyword>
<dbReference type="InterPro" id="IPR003660">
    <property type="entry name" value="HAMP_dom"/>
</dbReference>
<keyword evidence="10" id="KW-0902">Two-component regulatory system</keyword>
<evidence type="ECO:0000256" key="1">
    <source>
        <dbReference type="ARBA" id="ARBA00000085"/>
    </source>
</evidence>
<dbReference type="SMART" id="SM00387">
    <property type="entry name" value="HATPase_c"/>
    <property type="match status" value="1"/>
</dbReference>
<proteinExistence type="predicted"/>
<evidence type="ECO:0000256" key="3">
    <source>
        <dbReference type="ARBA" id="ARBA00012438"/>
    </source>
</evidence>
<dbReference type="Pfam" id="PF00072">
    <property type="entry name" value="Response_reg"/>
    <property type="match status" value="1"/>
</dbReference>
<keyword evidence="12 17" id="KW-0472">Membrane</keyword>
<dbReference type="FunFam" id="3.30.565.10:FF:000010">
    <property type="entry name" value="Sensor histidine kinase RcsC"/>
    <property type="match status" value="1"/>
</dbReference>
<dbReference type="InterPro" id="IPR000014">
    <property type="entry name" value="PAS"/>
</dbReference>
<dbReference type="EMBL" id="FNKX01000003">
    <property type="protein sequence ID" value="SDR59482.1"/>
    <property type="molecule type" value="Genomic_DNA"/>
</dbReference>
<dbReference type="PROSITE" id="PS50113">
    <property type="entry name" value="PAC"/>
    <property type="match status" value="1"/>
</dbReference>
<keyword evidence="6" id="KW-0732">Signal</keyword>
<dbReference type="PANTHER" id="PTHR43047">
    <property type="entry name" value="TWO-COMPONENT HISTIDINE PROTEIN KINASE"/>
    <property type="match status" value="1"/>
</dbReference>
<keyword evidence="4 16" id="KW-0597">Phosphoprotein</keyword>
<dbReference type="PROSITE" id="PS51257">
    <property type="entry name" value="PROKAR_LIPOPROTEIN"/>
    <property type="match status" value="1"/>
</dbReference>
<dbReference type="AlphaFoldDB" id="A0A1H1KBN6"/>
<keyword evidence="5" id="KW-0808">Transferase</keyword>
<dbReference type="CDD" id="cd16922">
    <property type="entry name" value="HATPase_EvgS-ArcB-TorS-like"/>
    <property type="match status" value="1"/>
</dbReference>
<dbReference type="InterPro" id="IPR005467">
    <property type="entry name" value="His_kinase_dom"/>
</dbReference>
<dbReference type="PANTHER" id="PTHR43047:SF64">
    <property type="entry name" value="HISTIDINE KINASE CONTAINING CHEY-HOMOLOGOUS RECEIVER DOMAIN AND PAS DOMAIN-RELATED"/>
    <property type="match status" value="1"/>
</dbReference>
<comment type="function">
    <text evidence="14">Member of the two-component regulatory system BvgS/BvgA. Phosphorylates BvgA via a four-step phosphorelay in response to environmental signals.</text>
</comment>
<dbReference type="CDD" id="cd17546">
    <property type="entry name" value="REC_hyHK_CKI1_RcsC-like"/>
    <property type="match status" value="1"/>
</dbReference>
<evidence type="ECO:0000256" key="5">
    <source>
        <dbReference type="ARBA" id="ARBA00022679"/>
    </source>
</evidence>
<dbReference type="SUPFAM" id="SSF55874">
    <property type="entry name" value="ATPase domain of HSP90 chaperone/DNA topoisomerase II/histidine kinase"/>
    <property type="match status" value="1"/>
</dbReference>
<dbReference type="GO" id="GO:0016020">
    <property type="term" value="C:membrane"/>
    <property type="evidence" value="ECO:0007669"/>
    <property type="project" value="UniProtKB-SubCell"/>
</dbReference>
<dbReference type="Gene3D" id="6.10.340.10">
    <property type="match status" value="1"/>
</dbReference>
<evidence type="ECO:0000259" key="22">
    <source>
        <dbReference type="PROSITE" id="PS50885"/>
    </source>
</evidence>
<dbReference type="SMART" id="SM00388">
    <property type="entry name" value="HisKA"/>
    <property type="match status" value="1"/>
</dbReference>
<comment type="subcellular location">
    <subcellularLocation>
        <location evidence="2">Membrane</location>
    </subcellularLocation>
</comment>
<evidence type="ECO:0000256" key="9">
    <source>
        <dbReference type="ARBA" id="ARBA00022840"/>
    </source>
</evidence>
<keyword evidence="17" id="KW-0812">Transmembrane</keyword>
<dbReference type="SMART" id="SM00448">
    <property type="entry name" value="REC"/>
    <property type="match status" value="1"/>
</dbReference>
<comment type="catalytic activity">
    <reaction evidence="1">
        <text>ATP + protein L-histidine = ADP + protein N-phospho-L-histidine.</text>
        <dbReference type="EC" id="2.7.13.3"/>
    </reaction>
</comment>
<evidence type="ECO:0000256" key="14">
    <source>
        <dbReference type="ARBA" id="ARBA00058004"/>
    </source>
</evidence>